<dbReference type="InterPro" id="IPR009057">
    <property type="entry name" value="Homeodomain-like_sf"/>
</dbReference>
<name>A0A3P3EZS1_9HYPH</name>
<dbReference type="InterPro" id="IPR000281">
    <property type="entry name" value="HTH_RpiR"/>
</dbReference>
<proteinExistence type="predicted"/>
<keyword evidence="3" id="KW-1185">Reference proteome</keyword>
<dbReference type="PROSITE" id="PS51071">
    <property type="entry name" value="HTH_RPIR"/>
    <property type="match status" value="1"/>
</dbReference>
<reference evidence="2 3" key="1">
    <citation type="submission" date="2018-11" db="EMBL/GenBank/DDBJ databases">
        <title>the genome of Mesorhizobium tamadayense DSM 28320.</title>
        <authorList>
            <person name="Gao J."/>
        </authorList>
    </citation>
    <scope>NUCLEOTIDE SEQUENCE [LARGE SCALE GENOMIC DNA]</scope>
    <source>
        <strain evidence="2 3">DSM 28320</strain>
    </source>
</reference>
<gene>
    <name evidence="2" type="ORF">EH240_31960</name>
</gene>
<dbReference type="EMBL" id="RQXT01000062">
    <property type="protein sequence ID" value="RRH91835.1"/>
    <property type="molecule type" value="Genomic_DNA"/>
</dbReference>
<organism evidence="2 3">
    <name type="scientific">Mesorhizobium tamadayense</name>
    <dbReference type="NCBI Taxonomy" id="425306"/>
    <lineage>
        <taxon>Bacteria</taxon>
        <taxon>Pseudomonadati</taxon>
        <taxon>Pseudomonadota</taxon>
        <taxon>Alphaproteobacteria</taxon>
        <taxon>Hyphomicrobiales</taxon>
        <taxon>Phyllobacteriaceae</taxon>
        <taxon>Mesorhizobium</taxon>
    </lineage>
</organism>
<comment type="caution">
    <text evidence="2">The sequence shown here is derived from an EMBL/GenBank/DDBJ whole genome shotgun (WGS) entry which is preliminary data.</text>
</comment>
<dbReference type="AlphaFoldDB" id="A0A3P3EZS1"/>
<dbReference type="InterPro" id="IPR036388">
    <property type="entry name" value="WH-like_DNA-bd_sf"/>
</dbReference>
<evidence type="ECO:0000313" key="2">
    <source>
        <dbReference type="EMBL" id="RRH91835.1"/>
    </source>
</evidence>
<accession>A0A3P3EZS1</accession>
<feature type="domain" description="HTH rpiR-type" evidence="1">
    <location>
        <begin position="15"/>
        <end position="91"/>
    </location>
</feature>
<evidence type="ECO:0000313" key="3">
    <source>
        <dbReference type="Proteomes" id="UP000273786"/>
    </source>
</evidence>
<sequence>MSASDHGANRSATFADLRRWIACRELVFPPQVEKLAAVAFAHPELLAFDSADKIAASTGVSKTTVARFARLLGNRSLKEARCVFREELRRRHEMDARRAGP</sequence>
<dbReference type="SUPFAM" id="SSF46689">
    <property type="entry name" value="Homeodomain-like"/>
    <property type="match status" value="1"/>
</dbReference>
<dbReference type="Gene3D" id="1.10.10.10">
    <property type="entry name" value="Winged helix-like DNA-binding domain superfamily/Winged helix DNA-binding domain"/>
    <property type="match status" value="1"/>
</dbReference>
<dbReference type="OrthoDB" id="8082911at2"/>
<dbReference type="GO" id="GO:0003700">
    <property type="term" value="F:DNA-binding transcription factor activity"/>
    <property type="evidence" value="ECO:0007669"/>
    <property type="project" value="InterPro"/>
</dbReference>
<protein>
    <submittedName>
        <fullName evidence="2">RpiR family transcriptional regulator</fullName>
    </submittedName>
</protein>
<dbReference type="Proteomes" id="UP000273786">
    <property type="component" value="Unassembled WGS sequence"/>
</dbReference>
<evidence type="ECO:0000259" key="1">
    <source>
        <dbReference type="PROSITE" id="PS51071"/>
    </source>
</evidence>